<reference evidence="2" key="1">
    <citation type="submission" date="2022-11" db="UniProtKB">
        <authorList>
            <consortium name="WormBaseParasite"/>
        </authorList>
    </citation>
    <scope>IDENTIFICATION</scope>
</reference>
<protein>
    <submittedName>
        <fullName evidence="2">Uncharacterized protein</fullName>
    </submittedName>
</protein>
<evidence type="ECO:0000313" key="2">
    <source>
        <dbReference type="WBParaSite" id="nRc.2.0.1.t22481-RA"/>
    </source>
</evidence>
<dbReference type="AlphaFoldDB" id="A0A915J9W6"/>
<sequence>MQITLHSEKCFTNESSKVEGQAIIVYDCSTFSETTEYDKGYLIKNCYHLEKIVTFEQDMGGTSKGENLQNQPIKTLLHLQCLYIEEPFKVDSKV</sequence>
<organism evidence="1 2">
    <name type="scientific">Romanomermis culicivorax</name>
    <name type="common">Nematode worm</name>
    <dbReference type="NCBI Taxonomy" id="13658"/>
    <lineage>
        <taxon>Eukaryota</taxon>
        <taxon>Metazoa</taxon>
        <taxon>Ecdysozoa</taxon>
        <taxon>Nematoda</taxon>
        <taxon>Enoplea</taxon>
        <taxon>Dorylaimia</taxon>
        <taxon>Mermithida</taxon>
        <taxon>Mermithoidea</taxon>
        <taxon>Mermithidae</taxon>
        <taxon>Romanomermis</taxon>
    </lineage>
</organism>
<dbReference type="WBParaSite" id="nRc.2.0.1.t22481-RA">
    <property type="protein sequence ID" value="nRc.2.0.1.t22481-RA"/>
    <property type="gene ID" value="nRc.2.0.1.g22481"/>
</dbReference>
<dbReference type="Proteomes" id="UP000887565">
    <property type="component" value="Unplaced"/>
</dbReference>
<name>A0A915J9W6_ROMCU</name>
<keyword evidence="1" id="KW-1185">Reference proteome</keyword>
<proteinExistence type="predicted"/>
<evidence type="ECO:0000313" key="1">
    <source>
        <dbReference type="Proteomes" id="UP000887565"/>
    </source>
</evidence>
<accession>A0A915J9W6</accession>